<keyword evidence="5" id="KW-0411">Iron-sulfur</keyword>
<evidence type="ECO:0000256" key="7">
    <source>
        <dbReference type="SAM" id="MobiDB-lite"/>
    </source>
</evidence>
<evidence type="ECO:0000313" key="10">
    <source>
        <dbReference type="Proteomes" id="UP000542405"/>
    </source>
</evidence>
<accession>A0A848NU69</accession>
<evidence type="ECO:0000256" key="3">
    <source>
        <dbReference type="ARBA" id="ARBA00022723"/>
    </source>
</evidence>
<sequence length="174" mass="17400">AGGQGRVGVRGSGERGGRAGRRGGHDHGVAPVWGRRGGDARVRPGGPGPTPGRQGRAGRAGARAYGCAAKPLRASMVRDPLGLRRNTRDNTPSALHAAPVAGAGPEFTAVATGRGGDGTARPPEPHHSDPLPDGLVAHPPALCAAWRRPSGRAQAGGGPPDYGGLPRGPPPLPP</sequence>
<keyword evidence="6" id="KW-0456">Lyase</keyword>
<evidence type="ECO:0000256" key="4">
    <source>
        <dbReference type="ARBA" id="ARBA00023004"/>
    </source>
</evidence>
<proteinExistence type="inferred from homology"/>
<protein>
    <submittedName>
        <fullName evidence="9">Fumarate hydratase</fullName>
    </submittedName>
</protein>
<dbReference type="EMBL" id="JABBZE010001123">
    <property type="protein sequence ID" value="NMU94003.1"/>
    <property type="molecule type" value="Genomic_DNA"/>
</dbReference>
<dbReference type="GO" id="GO:0046872">
    <property type="term" value="F:metal ion binding"/>
    <property type="evidence" value="ECO:0007669"/>
    <property type="project" value="UniProtKB-KW"/>
</dbReference>
<evidence type="ECO:0000256" key="6">
    <source>
        <dbReference type="ARBA" id="ARBA00023239"/>
    </source>
</evidence>
<dbReference type="Proteomes" id="UP000542405">
    <property type="component" value="Unassembled WGS sequence"/>
</dbReference>
<evidence type="ECO:0000256" key="5">
    <source>
        <dbReference type="ARBA" id="ARBA00023014"/>
    </source>
</evidence>
<feature type="compositionally biased region" description="Gly residues" evidence="7">
    <location>
        <begin position="1"/>
        <end position="11"/>
    </location>
</feature>
<dbReference type="GO" id="GO:0016829">
    <property type="term" value="F:lyase activity"/>
    <property type="evidence" value="ECO:0007669"/>
    <property type="project" value="UniProtKB-KW"/>
</dbReference>
<evidence type="ECO:0000256" key="2">
    <source>
        <dbReference type="ARBA" id="ARBA00022485"/>
    </source>
</evidence>
<feature type="non-terminal residue" evidence="9">
    <location>
        <position position="1"/>
    </location>
</feature>
<evidence type="ECO:0000259" key="8">
    <source>
        <dbReference type="Pfam" id="PF05681"/>
    </source>
</evidence>
<name>A0A848NU69_9BURK</name>
<comment type="caution">
    <text evidence="9">The sequence shown here is derived from an EMBL/GenBank/DDBJ whole genome shotgun (WGS) entry which is preliminary data.</text>
</comment>
<dbReference type="Pfam" id="PF05681">
    <property type="entry name" value="Fumerase"/>
    <property type="match status" value="1"/>
</dbReference>
<evidence type="ECO:0000313" key="9">
    <source>
        <dbReference type="EMBL" id="NMU94003.1"/>
    </source>
</evidence>
<dbReference type="GO" id="GO:0051539">
    <property type="term" value="F:4 iron, 4 sulfur cluster binding"/>
    <property type="evidence" value="ECO:0007669"/>
    <property type="project" value="UniProtKB-KW"/>
</dbReference>
<feature type="non-terminal residue" evidence="9">
    <location>
        <position position="174"/>
    </location>
</feature>
<organism evidence="9 10">
    <name type="scientific">Achromobacter ruhlandii</name>
    <dbReference type="NCBI Taxonomy" id="72557"/>
    <lineage>
        <taxon>Bacteria</taxon>
        <taxon>Pseudomonadati</taxon>
        <taxon>Pseudomonadota</taxon>
        <taxon>Betaproteobacteria</taxon>
        <taxon>Burkholderiales</taxon>
        <taxon>Alcaligenaceae</taxon>
        <taxon>Achromobacter</taxon>
    </lineage>
</organism>
<keyword evidence="4" id="KW-0408">Iron</keyword>
<dbReference type="InterPro" id="IPR004646">
    <property type="entry name" value="Fe-S_hydro-lyase_TtdA-typ_cat"/>
</dbReference>
<keyword evidence="3" id="KW-0479">Metal-binding</keyword>
<reference evidence="9 10" key="1">
    <citation type="submission" date="2020-04" db="EMBL/GenBank/DDBJ databases">
        <title>Achromobacter ruhlandii genome sequencing and assembly.</title>
        <authorList>
            <person name="Martins R.C.R."/>
            <person name="Perdigao-Neto L.V."/>
            <person name="Levin A.S.S."/>
            <person name="Costa S.F."/>
        </authorList>
    </citation>
    <scope>NUCLEOTIDE SEQUENCE [LARGE SCALE GENOMIC DNA]</scope>
    <source>
        <strain evidence="9 10">9035ralo</strain>
    </source>
</reference>
<feature type="region of interest" description="Disordered" evidence="7">
    <location>
        <begin position="1"/>
        <end position="174"/>
    </location>
</feature>
<feature type="compositionally biased region" description="Basic and acidic residues" evidence="7">
    <location>
        <begin position="12"/>
        <end position="28"/>
    </location>
</feature>
<evidence type="ECO:0000256" key="1">
    <source>
        <dbReference type="ARBA" id="ARBA00008876"/>
    </source>
</evidence>
<comment type="similarity">
    <text evidence="1">Belongs to the class-I fumarase family.</text>
</comment>
<feature type="compositionally biased region" description="Low complexity" evidence="7">
    <location>
        <begin position="51"/>
        <end position="71"/>
    </location>
</feature>
<dbReference type="AlphaFoldDB" id="A0A848NU69"/>
<gene>
    <name evidence="9" type="ORF">HGQ98_33225</name>
</gene>
<feature type="domain" description="Fe-S hydro-lyase tartrate dehydratase alpha-type catalytic" evidence="8">
    <location>
        <begin position="66"/>
        <end position="116"/>
    </location>
</feature>
<keyword evidence="2" id="KW-0004">4Fe-4S</keyword>